<accession>A0A2T7DLZ4</accession>
<dbReference type="EMBL" id="CM009753">
    <property type="protein sequence ID" value="PUZ56598.1"/>
    <property type="molecule type" value="Genomic_DNA"/>
</dbReference>
<evidence type="ECO:0000256" key="1">
    <source>
        <dbReference type="SAM" id="MobiDB-lite"/>
    </source>
</evidence>
<dbReference type="PANTHER" id="PTHR33333">
    <property type="entry name" value="ERYTHROCYTE MEMBRANE PROTEIN 1-LIKE"/>
    <property type="match status" value="1"/>
</dbReference>
<keyword evidence="2" id="KW-0472">Membrane</keyword>
<reference evidence="3 4" key="1">
    <citation type="submission" date="2018-04" db="EMBL/GenBank/DDBJ databases">
        <title>WGS assembly of Panicum hallii var. hallii HAL2.</title>
        <authorList>
            <person name="Lovell J."/>
            <person name="Jenkins J."/>
            <person name="Lowry D."/>
            <person name="Mamidi S."/>
            <person name="Sreedasyam A."/>
            <person name="Weng X."/>
            <person name="Barry K."/>
            <person name="Bonette J."/>
            <person name="Campitelli B."/>
            <person name="Daum C."/>
            <person name="Gordon S."/>
            <person name="Gould B."/>
            <person name="Lipzen A."/>
            <person name="MacQueen A."/>
            <person name="Palacio-Mejia J."/>
            <person name="Plott C."/>
            <person name="Shakirov E."/>
            <person name="Shu S."/>
            <person name="Yoshinaga Y."/>
            <person name="Zane M."/>
            <person name="Rokhsar D."/>
            <person name="Grimwood J."/>
            <person name="Schmutz J."/>
            <person name="Juenger T."/>
        </authorList>
    </citation>
    <scope>NUCLEOTIDE SEQUENCE [LARGE SCALE GENOMIC DNA]</scope>
    <source>
        <strain evidence="4">cv. HAL2</strain>
    </source>
</reference>
<keyword evidence="4" id="KW-1185">Reference proteome</keyword>
<protein>
    <submittedName>
        <fullName evidence="3">Uncharacterized protein</fullName>
    </submittedName>
</protein>
<dbReference type="Proteomes" id="UP000244336">
    <property type="component" value="Chromosome 5"/>
</dbReference>
<name>A0A2T7DLZ4_9POAL</name>
<feature type="transmembrane region" description="Helical" evidence="2">
    <location>
        <begin position="106"/>
        <end position="124"/>
    </location>
</feature>
<dbReference type="InterPro" id="IPR039926">
    <property type="entry name" value="Egg_app_1"/>
</dbReference>
<dbReference type="OrthoDB" id="689988at2759"/>
<dbReference type="Gramene" id="PUZ56598">
    <property type="protein sequence ID" value="PUZ56598"/>
    <property type="gene ID" value="GQ55_5G336800"/>
</dbReference>
<keyword evidence="2" id="KW-0812">Transmembrane</keyword>
<feature type="compositionally biased region" description="Basic and acidic residues" evidence="1">
    <location>
        <begin position="13"/>
        <end position="23"/>
    </location>
</feature>
<keyword evidence="2" id="KW-1133">Transmembrane helix</keyword>
<gene>
    <name evidence="3" type="ORF">GQ55_5G336800</name>
</gene>
<proteinExistence type="predicted"/>
<evidence type="ECO:0000313" key="4">
    <source>
        <dbReference type="Proteomes" id="UP000244336"/>
    </source>
</evidence>
<organism evidence="3 4">
    <name type="scientific">Panicum hallii var. hallii</name>
    <dbReference type="NCBI Taxonomy" id="1504633"/>
    <lineage>
        <taxon>Eukaryota</taxon>
        <taxon>Viridiplantae</taxon>
        <taxon>Streptophyta</taxon>
        <taxon>Embryophyta</taxon>
        <taxon>Tracheophyta</taxon>
        <taxon>Spermatophyta</taxon>
        <taxon>Magnoliopsida</taxon>
        <taxon>Liliopsida</taxon>
        <taxon>Poales</taxon>
        <taxon>Poaceae</taxon>
        <taxon>PACMAD clade</taxon>
        <taxon>Panicoideae</taxon>
        <taxon>Panicodae</taxon>
        <taxon>Paniceae</taxon>
        <taxon>Panicinae</taxon>
        <taxon>Panicum</taxon>
        <taxon>Panicum sect. Panicum</taxon>
    </lineage>
</organism>
<dbReference type="PANTHER" id="PTHR33333:SF51">
    <property type="entry name" value="PROTEIN EGG APPARATUS-1"/>
    <property type="match status" value="1"/>
</dbReference>
<feature type="region of interest" description="Disordered" evidence="1">
    <location>
        <begin position="13"/>
        <end position="47"/>
    </location>
</feature>
<dbReference type="AlphaFoldDB" id="A0A2T7DLZ4"/>
<sequence length="177" mass="18312">MCESVCLLAASNRDGHHHEENKTTEMNTDTGDHSHFQEGDGADQQLEGDGADEHELLQDDGADEHERLQDDTPPAEELAPFAGGSRAAKVAEFACQKLAEVNMPRAVVAGLGLVGGAVGVYFLWPAAAGVAAVGATMKAPGGAGLLISRVAFQANPQLYYQILRTAGAAAAAAAFAL</sequence>
<evidence type="ECO:0000313" key="3">
    <source>
        <dbReference type="EMBL" id="PUZ56598.1"/>
    </source>
</evidence>
<evidence type="ECO:0000256" key="2">
    <source>
        <dbReference type="SAM" id="Phobius"/>
    </source>
</evidence>